<keyword evidence="4" id="KW-0961">Cell wall biogenesis/degradation</keyword>
<protein>
    <recommendedName>
        <fullName evidence="2">peptidoglycan lytic exotransglycosylase</fullName>
        <ecNumber evidence="2">4.2.2.n1</ecNumber>
    </recommendedName>
    <alternativeName>
        <fullName evidence="5">Murein hydrolase A</fullName>
    </alternativeName>
</protein>
<reference evidence="7 8" key="1">
    <citation type="submission" date="2019-09" db="EMBL/GenBank/DDBJ databases">
        <title>Isolation and complete genome sequencing of Methylocystis species.</title>
        <authorList>
            <person name="Rumah B.L."/>
            <person name="Stead C.E."/>
            <person name="Stevens B.C."/>
            <person name="Minton N.P."/>
            <person name="Grosse-Honebrink A."/>
            <person name="Zhang Y."/>
        </authorList>
    </citation>
    <scope>NUCLEOTIDE SEQUENCE [LARGE SCALE GENOMIC DNA]</scope>
    <source>
        <strain evidence="7 8">BRCS2</strain>
    </source>
</reference>
<name>A0A6B8M8N8_9HYPH</name>
<dbReference type="InterPro" id="IPR005300">
    <property type="entry name" value="MltA_B"/>
</dbReference>
<sequence>MRAPWDIEPIAFEAIPGFDSDDLDAAFAAFKRSAAHLAELKPAQRPAASPPAALILAARAALGGDVGGGAFFRRWFRPCRIPGKGFVTAYYEPEVEARLAPEPGFETPALSRPPDLVTLNRTPLPIFDHDVVTSARRLADGTLVPYPTRREIELAGAATGSVPLVYVSDPVELFLIQVQGSARLRLPDGTTRALTYDGRNGWPYTSIGRLMIERGLAPESEMSLERLKATLREMGVGPNQPGRRLMQENQSYVFFRLDNSDDRRLGPVGGEGVGLTPLRSIAVDRSIWSYGLPFWIATSVPWEGEAETRFERLMIAQDTGSAILDAARADLFFGTGAQAGSLAGRVRHPADFIVFLPREGAAQ</sequence>
<dbReference type="PANTHER" id="PTHR30124:SF0">
    <property type="entry name" value="MEMBRANE-BOUND LYTIC MUREIN TRANSGLYCOSYLASE A"/>
    <property type="match status" value="1"/>
</dbReference>
<evidence type="ECO:0000256" key="2">
    <source>
        <dbReference type="ARBA" id="ARBA00012587"/>
    </source>
</evidence>
<dbReference type="EMBL" id="CP044331">
    <property type="protein sequence ID" value="QGM97080.1"/>
    <property type="molecule type" value="Genomic_DNA"/>
</dbReference>
<dbReference type="PIRSF" id="PIRSF019422">
    <property type="entry name" value="MltA"/>
    <property type="match status" value="1"/>
</dbReference>
<comment type="catalytic activity">
    <reaction evidence="1">
        <text>Exolytic cleavage of the (1-&gt;4)-beta-glycosidic linkage between N-acetylmuramic acid (MurNAc) and N-acetylglucosamine (GlcNAc) residues in peptidoglycan, from either the reducing or the non-reducing ends of the peptidoglycan chains, with concomitant formation of a 1,6-anhydrobond in the MurNAc residue.</text>
        <dbReference type="EC" id="4.2.2.n1"/>
    </reaction>
</comment>
<dbReference type="RefSeq" id="WP_016918609.1">
    <property type="nucleotide sequence ID" value="NZ_CP044331.1"/>
</dbReference>
<dbReference type="AlphaFoldDB" id="A0A6B8M8N8"/>
<dbReference type="GO" id="GO:0004553">
    <property type="term" value="F:hydrolase activity, hydrolyzing O-glycosyl compounds"/>
    <property type="evidence" value="ECO:0007669"/>
    <property type="project" value="InterPro"/>
</dbReference>
<accession>A0A6B8M8N8</accession>
<dbReference type="GO" id="GO:0009254">
    <property type="term" value="P:peptidoglycan turnover"/>
    <property type="evidence" value="ECO:0007669"/>
    <property type="project" value="InterPro"/>
</dbReference>
<dbReference type="Proteomes" id="UP000422569">
    <property type="component" value="Chromosome"/>
</dbReference>
<evidence type="ECO:0000256" key="5">
    <source>
        <dbReference type="ARBA" id="ARBA00030918"/>
    </source>
</evidence>
<keyword evidence="3" id="KW-0456">Lyase</keyword>
<evidence type="ECO:0000259" key="6">
    <source>
        <dbReference type="SMART" id="SM00925"/>
    </source>
</evidence>
<dbReference type="GO" id="GO:0008933">
    <property type="term" value="F:peptidoglycan lytic transglycosylase activity"/>
    <property type="evidence" value="ECO:0007669"/>
    <property type="project" value="TreeGrafter"/>
</dbReference>
<dbReference type="InterPro" id="IPR026044">
    <property type="entry name" value="MltA"/>
</dbReference>
<gene>
    <name evidence="7" type="ORF">F7D14_06065</name>
</gene>
<evidence type="ECO:0000313" key="7">
    <source>
        <dbReference type="EMBL" id="QGM97080.1"/>
    </source>
</evidence>
<dbReference type="GO" id="GO:0071555">
    <property type="term" value="P:cell wall organization"/>
    <property type="evidence" value="ECO:0007669"/>
    <property type="project" value="UniProtKB-KW"/>
</dbReference>
<dbReference type="CDD" id="cd14485">
    <property type="entry name" value="mltA_like_LT_A"/>
    <property type="match status" value="1"/>
</dbReference>
<organism evidence="7 8">
    <name type="scientific">Methylocystis parvus</name>
    <dbReference type="NCBI Taxonomy" id="134"/>
    <lineage>
        <taxon>Bacteria</taxon>
        <taxon>Pseudomonadati</taxon>
        <taxon>Pseudomonadota</taxon>
        <taxon>Alphaproteobacteria</taxon>
        <taxon>Hyphomicrobiales</taxon>
        <taxon>Methylocystaceae</taxon>
        <taxon>Methylocystis</taxon>
    </lineage>
</organism>
<dbReference type="CDD" id="cd14668">
    <property type="entry name" value="mlta_B"/>
    <property type="match status" value="1"/>
</dbReference>
<dbReference type="KEGG" id="mpar:F7D14_06065"/>
<dbReference type="Gene3D" id="2.40.240.50">
    <property type="entry name" value="Barwin-like endoglucanases"/>
    <property type="match status" value="1"/>
</dbReference>
<dbReference type="SUPFAM" id="SSF50685">
    <property type="entry name" value="Barwin-like endoglucanases"/>
    <property type="match status" value="1"/>
</dbReference>
<dbReference type="InterPro" id="IPR036908">
    <property type="entry name" value="RlpA-like_sf"/>
</dbReference>
<feature type="domain" description="Lytic transglycosylase MltA" evidence="6">
    <location>
        <begin position="94"/>
        <end position="256"/>
    </location>
</feature>
<dbReference type="Gene3D" id="2.40.40.10">
    <property type="entry name" value="RlpA-like domain"/>
    <property type="match status" value="1"/>
</dbReference>
<evidence type="ECO:0000313" key="8">
    <source>
        <dbReference type="Proteomes" id="UP000422569"/>
    </source>
</evidence>
<evidence type="ECO:0000256" key="4">
    <source>
        <dbReference type="ARBA" id="ARBA00023316"/>
    </source>
</evidence>
<proteinExistence type="predicted"/>
<dbReference type="InterPro" id="IPR010611">
    <property type="entry name" value="3D_dom"/>
</dbReference>
<dbReference type="SMART" id="SM00925">
    <property type="entry name" value="MltA"/>
    <property type="match status" value="1"/>
</dbReference>
<dbReference type="GO" id="GO:0009253">
    <property type="term" value="P:peptidoglycan catabolic process"/>
    <property type="evidence" value="ECO:0007669"/>
    <property type="project" value="TreeGrafter"/>
</dbReference>
<dbReference type="PANTHER" id="PTHR30124">
    <property type="entry name" value="MEMBRANE-BOUND LYTIC MUREIN TRANSGLYCOSYLASE A"/>
    <property type="match status" value="1"/>
</dbReference>
<dbReference type="Pfam" id="PF03562">
    <property type="entry name" value="MltA"/>
    <property type="match status" value="1"/>
</dbReference>
<evidence type="ECO:0000256" key="1">
    <source>
        <dbReference type="ARBA" id="ARBA00001420"/>
    </source>
</evidence>
<dbReference type="Pfam" id="PF06725">
    <property type="entry name" value="3D"/>
    <property type="match status" value="1"/>
</dbReference>
<dbReference type="EC" id="4.2.2.n1" evidence="2"/>
<keyword evidence="8" id="KW-1185">Reference proteome</keyword>
<evidence type="ECO:0000256" key="3">
    <source>
        <dbReference type="ARBA" id="ARBA00023239"/>
    </source>
</evidence>
<dbReference type="GO" id="GO:0019867">
    <property type="term" value="C:outer membrane"/>
    <property type="evidence" value="ECO:0007669"/>
    <property type="project" value="InterPro"/>
</dbReference>